<organism evidence="3 4">
    <name type="scientific">Pseudoclavibacter caeni</name>
    <dbReference type="NCBI Taxonomy" id="908846"/>
    <lineage>
        <taxon>Bacteria</taxon>
        <taxon>Bacillati</taxon>
        <taxon>Actinomycetota</taxon>
        <taxon>Actinomycetes</taxon>
        <taxon>Micrococcales</taxon>
        <taxon>Microbacteriaceae</taxon>
        <taxon>Pseudoclavibacter</taxon>
    </lineage>
</organism>
<reference evidence="3 4" key="1">
    <citation type="submission" date="2019-09" db="EMBL/GenBank/DDBJ databases">
        <title>Phylogeny of genus Pseudoclavibacter and closely related genus.</title>
        <authorList>
            <person name="Li Y."/>
        </authorList>
    </citation>
    <scope>NUCLEOTIDE SEQUENCE [LARGE SCALE GENOMIC DNA]</scope>
    <source>
        <strain evidence="3 4">JCM 16921</strain>
    </source>
</reference>
<accession>A0A7C8BP91</accession>
<evidence type="ECO:0000259" key="2">
    <source>
        <dbReference type="Pfam" id="PF01757"/>
    </source>
</evidence>
<dbReference type="GO" id="GO:0009103">
    <property type="term" value="P:lipopolysaccharide biosynthetic process"/>
    <property type="evidence" value="ECO:0007669"/>
    <property type="project" value="TreeGrafter"/>
</dbReference>
<dbReference type="PANTHER" id="PTHR23028:SF53">
    <property type="entry name" value="ACYL_TRANSF_3 DOMAIN-CONTAINING PROTEIN"/>
    <property type="match status" value="1"/>
</dbReference>
<dbReference type="InterPro" id="IPR002656">
    <property type="entry name" value="Acyl_transf_3_dom"/>
</dbReference>
<feature type="domain" description="Acyltransferase 3" evidence="2">
    <location>
        <begin position="9"/>
        <end position="352"/>
    </location>
</feature>
<feature type="transmembrane region" description="Helical" evidence="1">
    <location>
        <begin position="336"/>
        <end position="360"/>
    </location>
</feature>
<protein>
    <submittedName>
        <fullName evidence="3">Acyltransferase</fullName>
    </submittedName>
</protein>
<dbReference type="Proteomes" id="UP000481339">
    <property type="component" value="Unassembled WGS sequence"/>
</dbReference>
<dbReference type="PANTHER" id="PTHR23028">
    <property type="entry name" value="ACETYLTRANSFERASE"/>
    <property type="match status" value="1"/>
</dbReference>
<keyword evidence="3" id="KW-0808">Transferase</keyword>
<evidence type="ECO:0000313" key="4">
    <source>
        <dbReference type="Proteomes" id="UP000481339"/>
    </source>
</evidence>
<dbReference type="InterPro" id="IPR050879">
    <property type="entry name" value="Acyltransferase_3"/>
</dbReference>
<feature type="transmembrane region" description="Helical" evidence="1">
    <location>
        <begin position="185"/>
        <end position="205"/>
    </location>
</feature>
<dbReference type="GO" id="GO:0016020">
    <property type="term" value="C:membrane"/>
    <property type="evidence" value="ECO:0007669"/>
    <property type="project" value="TreeGrafter"/>
</dbReference>
<feature type="transmembrane region" description="Helical" evidence="1">
    <location>
        <begin position="89"/>
        <end position="108"/>
    </location>
</feature>
<dbReference type="GO" id="GO:0016747">
    <property type="term" value="F:acyltransferase activity, transferring groups other than amino-acyl groups"/>
    <property type="evidence" value="ECO:0007669"/>
    <property type="project" value="InterPro"/>
</dbReference>
<feature type="transmembrane region" description="Helical" evidence="1">
    <location>
        <begin position="12"/>
        <end position="31"/>
    </location>
</feature>
<name>A0A7C8BP91_9MICO</name>
<proteinExistence type="predicted"/>
<feature type="transmembrane region" description="Helical" evidence="1">
    <location>
        <begin position="152"/>
        <end position="173"/>
    </location>
</feature>
<dbReference type="RefSeq" id="WP_158035415.1">
    <property type="nucleotide sequence ID" value="NZ_BAAAZV010000018.1"/>
</dbReference>
<gene>
    <name evidence="3" type="ORF">F8O02_01505</name>
</gene>
<feature type="transmembrane region" description="Helical" evidence="1">
    <location>
        <begin position="51"/>
        <end position="68"/>
    </location>
</feature>
<dbReference type="OrthoDB" id="9796461at2"/>
<feature type="transmembrane region" description="Helical" evidence="1">
    <location>
        <begin position="307"/>
        <end position="324"/>
    </location>
</feature>
<keyword evidence="4" id="KW-1185">Reference proteome</keyword>
<keyword evidence="1" id="KW-0472">Membrane</keyword>
<evidence type="ECO:0000313" key="3">
    <source>
        <dbReference type="EMBL" id="KAB1633630.1"/>
    </source>
</evidence>
<feature type="transmembrane region" description="Helical" evidence="1">
    <location>
        <begin position="270"/>
        <end position="286"/>
    </location>
</feature>
<comment type="caution">
    <text evidence="3">The sequence shown here is derived from an EMBL/GenBank/DDBJ whole genome shotgun (WGS) entry which is preliminary data.</text>
</comment>
<feature type="transmembrane region" description="Helical" evidence="1">
    <location>
        <begin position="242"/>
        <end position="264"/>
    </location>
</feature>
<dbReference type="AlphaFoldDB" id="A0A7C8BP91"/>
<feature type="transmembrane region" description="Helical" evidence="1">
    <location>
        <begin position="211"/>
        <end position="230"/>
    </location>
</feature>
<dbReference type="EMBL" id="WBKA01000001">
    <property type="protein sequence ID" value="KAB1633630.1"/>
    <property type="molecule type" value="Genomic_DNA"/>
</dbReference>
<sequence>MNAGRLRIDSLTGLRFFAAIWVVLFHIRGNLQQEYPVAYRVVEPVIAYGEYGVDLFFALSGFVLALAYSERLGQRWSWKATGKFYWARFARIWPAYFFMLLFTAFWHLSFVWRDIADPVAPRDLSWGSFLRQALMIVLWTEPNSDRLTWNGAAWTVSAEMLAYLVFPAFALIVHRHVCQARARTLAAWTLLLILPLGIVAMRSGLYAPWMWVLRIACSFGAGYMAFFLMLRIRGRTWAKRWSGAFVGISLVGAFLWLSFCLGLGEHDRGNIVIVLFPFLLTALSIDREWIARLMELPAAQLGGKISYSIYLVHMPIIEILWYLQTYHKSTCSPDQPAAKIGFLLIPIVVTLAGYLLWRFIEEPARRMLKKVIS</sequence>
<evidence type="ECO:0000256" key="1">
    <source>
        <dbReference type="SAM" id="Phobius"/>
    </source>
</evidence>
<keyword evidence="1" id="KW-1133">Transmembrane helix</keyword>
<keyword evidence="1" id="KW-0812">Transmembrane</keyword>
<keyword evidence="3" id="KW-0012">Acyltransferase</keyword>
<dbReference type="Pfam" id="PF01757">
    <property type="entry name" value="Acyl_transf_3"/>
    <property type="match status" value="1"/>
</dbReference>